<proteinExistence type="predicted"/>
<dbReference type="EMBL" id="JACQWF010000126">
    <property type="protein sequence ID" value="MBI4595279.1"/>
    <property type="molecule type" value="Genomic_DNA"/>
</dbReference>
<evidence type="ECO:0000313" key="2">
    <source>
        <dbReference type="Proteomes" id="UP000772181"/>
    </source>
</evidence>
<dbReference type="AlphaFoldDB" id="A0A933GM42"/>
<gene>
    <name evidence="1" type="ORF">HY730_02755</name>
</gene>
<comment type="caution">
    <text evidence="1">The sequence shown here is derived from an EMBL/GenBank/DDBJ whole genome shotgun (WGS) entry which is preliminary data.</text>
</comment>
<evidence type="ECO:0000313" key="1">
    <source>
        <dbReference type="EMBL" id="MBI4595279.1"/>
    </source>
</evidence>
<reference evidence="1" key="1">
    <citation type="submission" date="2020-07" db="EMBL/GenBank/DDBJ databases">
        <title>Huge and variable diversity of episymbiotic CPR bacteria and DPANN archaea in groundwater ecosystems.</title>
        <authorList>
            <person name="He C.Y."/>
            <person name="Keren R."/>
            <person name="Whittaker M."/>
            <person name="Farag I.F."/>
            <person name="Doudna J."/>
            <person name="Cate J.H.D."/>
            <person name="Banfield J.F."/>
        </authorList>
    </citation>
    <scope>NUCLEOTIDE SEQUENCE</scope>
    <source>
        <strain evidence="1">NC_groundwater_1482_Ag_S-0.65um_47_24</strain>
    </source>
</reference>
<accession>A0A933GM42</accession>
<organism evidence="1 2">
    <name type="scientific">Tectimicrobiota bacterium</name>
    <dbReference type="NCBI Taxonomy" id="2528274"/>
    <lineage>
        <taxon>Bacteria</taxon>
        <taxon>Pseudomonadati</taxon>
        <taxon>Nitrospinota/Tectimicrobiota group</taxon>
        <taxon>Candidatus Tectimicrobiota</taxon>
    </lineage>
</organism>
<dbReference type="Proteomes" id="UP000772181">
    <property type="component" value="Unassembled WGS sequence"/>
</dbReference>
<evidence type="ECO:0008006" key="3">
    <source>
        <dbReference type="Google" id="ProtNLM"/>
    </source>
</evidence>
<sequence length="75" mass="8648">MQIKFSRHAKRRAGLYNIPESTILEILEGTEISTSTDEIIQKVEGFKYPLKIVITREDDIITIITNYPLKKGQKL</sequence>
<protein>
    <recommendedName>
        <fullName evidence="3">DUF4258 domain-containing protein</fullName>
    </recommendedName>
</protein>
<name>A0A933GM42_UNCTE</name>